<evidence type="ECO:0000256" key="1">
    <source>
        <dbReference type="SAM" id="Phobius"/>
    </source>
</evidence>
<feature type="domain" description="GH29D-like beta-sandwich" evidence="3">
    <location>
        <begin position="1169"/>
        <end position="1226"/>
    </location>
</feature>
<dbReference type="Pfam" id="PF01551">
    <property type="entry name" value="Peptidase_M23"/>
    <property type="match status" value="1"/>
</dbReference>
<dbReference type="SUPFAM" id="SSF51261">
    <property type="entry name" value="Duplicated hybrid motif"/>
    <property type="match status" value="1"/>
</dbReference>
<keyword evidence="1" id="KW-1133">Transmembrane helix</keyword>
<dbReference type="PANTHER" id="PTHR21666">
    <property type="entry name" value="PEPTIDASE-RELATED"/>
    <property type="match status" value="1"/>
</dbReference>
<feature type="transmembrane region" description="Helical" evidence="1">
    <location>
        <begin position="1291"/>
        <end position="1310"/>
    </location>
</feature>
<dbReference type="InterPro" id="IPR016047">
    <property type="entry name" value="M23ase_b-sheet_dom"/>
</dbReference>
<dbReference type="GO" id="GO:0004222">
    <property type="term" value="F:metalloendopeptidase activity"/>
    <property type="evidence" value="ECO:0007669"/>
    <property type="project" value="TreeGrafter"/>
</dbReference>
<dbReference type="InterPro" id="IPR011055">
    <property type="entry name" value="Dup_hybrid_motif"/>
</dbReference>
<evidence type="ECO:0000259" key="2">
    <source>
        <dbReference type="Pfam" id="PF01551"/>
    </source>
</evidence>
<dbReference type="InterPro" id="IPR059177">
    <property type="entry name" value="GH29D-like_dom"/>
</dbReference>
<evidence type="ECO:0000313" key="4">
    <source>
        <dbReference type="EMBL" id="KRT67619.1"/>
    </source>
</evidence>
<dbReference type="PANTHER" id="PTHR21666:SF270">
    <property type="entry name" value="MUREIN HYDROLASE ACTIVATOR ENVC"/>
    <property type="match status" value="1"/>
</dbReference>
<dbReference type="EMBL" id="LDXK01000001">
    <property type="protein sequence ID" value="KRT67619.1"/>
    <property type="molecule type" value="Genomic_DNA"/>
</dbReference>
<gene>
    <name evidence="4" type="ORF">XU08_C0001G0025</name>
</gene>
<dbReference type="Pfam" id="PF13290">
    <property type="entry name" value="CHB_HEX_C_1"/>
    <property type="match status" value="1"/>
</dbReference>
<dbReference type="InterPro" id="IPR058094">
    <property type="entry name" value="Ig-like_OmpL47-like"/>
</dbReference>
<dbReference type="InterPro" id="IPR050570">
    <property type="entry name" value="Cell_wall_metabolism_enzyme"/>
</dbReference>
<reference evidence="4 5" key="1">
    <citation type="submission" date="2015-05" db="EMBL/GenBank/DDBJ databases">
        <title>Critical biogeochemical functions in the subsurface are associated with bacteria from new phyla and little studied lineages.</title>
        <authorList>
            <person name="Hug L.A."/>
            <person name="Thomas B.C."/>
            <person name="Sharon I."/>
            <person name="Brown C.T."/>
            <person name="Sharma R."/>
            <person name="Hettich R.L."/>
            <person name="Wilkins M.J."/>
            <person name="Williams K.H."/>
            <person name="Singh A."/>
            <person name="Banfield J.F."/>
        </authorList>
    </citation>
    <scope>NUCLEOTIDE SEQUENCE [LARGE SCALE GENOMIC DNA]</scope>
    <source>
        <strain evidence="4">CSP1-7</strain>
    </source>
</reference>
<dbReference type="Proteomes" id="UP000051297">
    <property type="component" value="Unassembled WGS sequence"/>
</dbReference>
<dbReference type="STRING" id="1576480.XU08_C0001G0025"/>
<feature type="domain" description="M23ase beta-sheet core" evidence="2">
    <location>
        <begin position="64"/>
        <end position="183"/>
    </location>
</feature>
<sequence length="1316" mass="144010">MKTKKKFIDAVSISLVILQLFHSAAFAGFLYLPFDKAYSPTNYVYDSYSLSRDWPTYKSRDGNPHTGTDYRGDGYGTSVYAAYDGTVVAMRETENDGCDITYAQQLRYGNYVKIDHQVGSVKYRTEYWHLKQNGVVTSVGKKIKTGDLIAYVSNSGRTAGSNCAIRPDLPYGAFYHLHFEFKKWDGKKWMVLNPYGPTWFWATNPPTPATQAGPTPCTYSIGQDSSRKSLFEQAYSRNGGRNKLGCPSAPTYWWKAGSNWVVRQDFSGAVIIQHEGVDDTSAYVVQSTIWNYYKVHSSLGAPVSDQFKNSYDSQQSNFKNGFIFVNSAGSAVPVVYGDWYWVTEGEDTTLNASFQDAEGGGVQLILDGLGGTGGWVSGAVVAKEINGIPVTPQTVLVWDQYDKAHSLHFILTILDKRGETHSLTYSANAPNVWGTQGYVDMGSLVGGYNIWKIFARNIFVDYRAEWGTDPVSISRLRLSHYLHDSWVGDRGGTVKNIAFDDEAPVTEIEIVPDFPDGGEGWYLSPPLVELIATDDASGVDRIEYNLGSGWQTFTDPFLVNLEGETILQYRAVDRAGHVEATKTQIFKVDTYAPQTSLSSFGPYYENEEGKAYVSDQTLFELFATDETSGVAETEYVYYGVNQDSGVQTYTGPFSLEGDEGRNTVLYQSVDNSGNVEEVKSQEFYLDSTTPVSSDDSDGVWHNEDVTVTITSQDPVATGEAPGSGVQNINYGGTQEGDVLGDQAQVIFTDEGTHELTYYATDNVENTEELKQANPIKIDKTPPEISGASTDEPNENGWYNEDVTVNFEAADQEHLSGVKSVMPDVIISTEGANQSVVGVAEDNAGNIAETTVEEINIDKTKPESALYPIDSYYNEIPIELSYEYDDNLSGVDRVRLYKSHQGGDWQYHSGSSREPDRPFVVGTLDEGSWRFSSCAVDLAGNEECNISNVGDINGAQAAIIYDINTPNSEITSVREGGYYNIWPGIFGTVNDINLANPSIETSGVAQVEVMVSVGGGEGEWIGVEGTDEWALVDFYPEDGFYTTYSRGADRAGNRYSILIYYNKVSFVYDTVNPLTSSLISGTNGLNGWHVSPVGLVLSAADATAGVSQTFYTIGETDPQEYVEPLEFVDGTYAVEFWSVDKAGNEEEQHLLSLEVDTIVPIVPVASVAGGGFFTGDQAIVTLSGEEGSQIHYSLDGGEPTLYTEPLKIKESSTLSVFAVDYAGNQSAEISWDFVFEPKPVAFPQVLGAAADQFKPTTLAELLSVSEDGAVQGVEIAAEDGGGQGRSARPMALPAYLVIGICSLAYIGIRLLRLTWRK</sequence>
<organism evidence="4 5">
    <name type="scientific">candidate division WWE3 bacterium CSP1-7</name>
    <dbReference type="NCBI Taxonomy" id="1576480"/>
    <lineage>
        <taxon>Bacteria</taxon>
        <taxon>Katanobacteria</taxon>
    </lineage>
</organism>
<dbReference type="Gene3D" id="2.70.70.10">
    <property type="entry name" value="Glucose Permease (Domain IIA)"/>
    <property type="match status" value="1"/>
</dbReference>
<dbReference type="Gene3D" id="3.30.1920.20">
    <property type="match status" value="2"/>
</dbReference>
<protein>
    <submittedName>
        <fullName evidence="4">Uncharacterized protein</fullName>
    </submittedName>
</protein>
<name>A0A0T5ZXT2_UNCKA</name>
<accession>A0A0T5ZXT2</accession>
<evidence type="ECO:0000313" key="5">
    <source>
        <dbReference type="Proteomes" id="UP000051297"/>
    </source>
</evidence>
<keyword evidence="1" id="KW-0812">Transmembrane</keyword>
<dbReference type="NCBIfam" id="NF047446">
    <property type="entry name" value="barrel_OmpL47"/>
    <property type="match status" value="3"/>
</dbReference>
<proteinExistence type="predicted"/>
<dbReference type="CDD" id="cd12797">
    <property type="entry name" value="M23_peptidase"/>
    <property type="match status" value="1"/>
</dbReference>
<keyword evidence="1" id="KW-0472">Membrane</keyword>
<comment type="caution">
    <text evidence="4">The sequence shown here is derived from an EMBL/GenBank/DDBJ whole genome shotgun (WGS) entry which is preliminary data.</text>
</comment>
<evidence type="ECO:0000259" key="3">
    <source>
        <dbReference type="Pfam" id="PF13290"/>
    </source>
</evidence>
<dbReference type="PATRIC" id="fig|1576480.3.peg.26"/>